<evidence type="ECO:0000313" key="1">
    <source>
        <dbReference type="EMBL" id="CUX83499.1"/>
    </source>
</evidence>
<comment type="caution">
    <text evidence="2">The sequence shown here is derived from an EMBL/GenBank/DDBJ whole genome shotgun (WGS) entry which is preliminary data.</text>
</comment>
<keyword evidence="2" id="KW-0282">Flagellum</keyword>
<evidence type="ECO:0000313" key="4">
    <source>
        <dbReference type="Proteomes" id="UP000182045"/>
    </source>
</evidence>
<dbReference type="Proteomes" id="UP000182045">
    <property type="component" value="Unassembled WGS sequence"/>
</dbReference>
<evidence type="ECO:0000313" key="2">
    <source>
        <dbReference type="EMBL" id="KPP90751.1"/>
    </source>
</evidence>
<dbReference type="EMBL" id="FBYC01000004">
    <property type="protein sequence ID" value="CUX83499.1"/>
    <property type="molecule type" value="Genomic_DNA"/>
</dbReference>
<dbReference type="Gene3D" id="1.20.1330.10">
    <property type="entry name" value="f41 fragment of flagellin, N-terminal domain"/>
    <property type="match status" value="1"/>
</dbReference>
<dbReference type="PATRIC" id="fig|1666912.4.peg.2731"/>
<keyword evidence="4" id="KW-1185">Reference proteome</keyword>
<name>A0A0P7W9C7_9RHOB</name>
<dbReference type="STRING" id="1666912.Ga0058931_3019"/>
<sequence>MIPYGTGDLSQTLMLRRIGGGLRQEIARVSAEIASGQRSDPARALGGNLMQLATIEHGLVQADRYASSAKFGATLLASQQNSVEQIGIITERLAPDLRMSAQPTSPDALGAAAARARAGFEDAIGLLNTKVAGRYIFAGIDGDQRPFAGAQDMLDSITAGLPANATPADVTAHVTAWFADGGPFEALAYQGGPAPSNSIDLGDGNSFRLDTTGASPGIRDTLAAMALGAMAETLSAQMPLADRRALLAAGSEAMTASTDGRIAAQANIGAQEARAAKALAQAEAKSASYKILRTELRAADPYENAMALESAAQKLDALYLVTARLSRLSLTEYLR</sequence>
<dbReference type="RefSeq" id="WP_072247042.1">
    <property type="nucleotide sequence ID" value="NZ_FBYC01000004.1"/>
</dbReference>
<organism evidence="2 3">
    <name type="scientific">Roseibaca calidilacus</name>
    <dbReference type="NCBI Taxonomy" id="1666912"/>
    <lineage>
        <taxon>Bacteria</taxon>
        <taxon>Pseudomonadati</taxon>
        <taxon>Pseudomonadota</taxon>
        <taxon>Alphaproteobacteria</taxon>
        <taxon>Rhodobacterales</taxon>
        <taxon>Paracoccaceae</taxon>
        <taxon>Roseinatronobacter</taxon>
    </lineage>
</organism>
<reference evidence="1 4" key="2">
    <citation type="submission" date="2016-01" db="EMBL/GenBank/DDBJ databases">
        <authorList>
            <person name="Varghese N."/>
        </authorList>
    </citation>
    <scope>NUCLEOTIDE SEQUENCE [LARGE SCALE GENOMIC DNA]</scope>
    <source>
        <strain evidence="1 4">HL-91</strain>
    </source>
</reference>
<dbReference type="Proteomes" id="UP000050413">
    <property type="component" value="Unassembled WGS sequence"/>
</dbReference>
<dbReference type="SUPFAM" id="SSF64518">
    <property type="entry name" value="Phase 1 flagellin"/>
    <property type="match status" value="1"/>
</dbReference>
<gene>
    <name evidence="2" type="primary">flgL-2</name>
    <name evidence="1" type="ORF">Ga0058931_3019</name>
    <name evidence="2" type="ORF">HLUCCA05_04895</name>
</gene>
<accession>A0A0P7W9C7</accession>
<keyword evidence="2" id="KW-0969">Cilium</keyword>
<evidence type="ECO:0000313" key="3">
    <source>
        <dbReference type="Proteomes" id="UP000050413"/>
    </source>
</evidence>
<dbReference type="OrthoDB" id="7312911at2"/>
<dbReference type="EMBL" id="LJSG01000016">
    <property type="protein sequence ID" value="KPP90751.1"/>
    <property type="molecule type" value="Genomic_DNA"/>
</dbReference>
<dbReference type="AlphaFoldDB" id="A0A0P7W9C7"/>
<keyword evidence="2" id="KW-0966">Cell projection</keyword>
<protein>
    <submittedName>
        <fullName evidence="2">Flagellar hook-associated protein 3 FlgL</fullName>
    </submittedName>
</protein>
<reference evidence="2 3" key="1">
    <citation type="submission" date="2015-09" db="EMBL/GenBank/DDBJ databases">
        <title>Identification and resolution of microdiversity through metagenomic sequencing of parallel consortia.</title>
        <authorList>
            <person name="Nelson W.C."/>
            <person name="Romine M.F."/>
            <person name="Lindemann S.R."/>
        </authorList>
    </citation>
    <scope>NUCLEOTIDE SEQUENCE [LARGE SCALE GENOMIC DNA]</scope>
    <source>
        <strain evidence="2">HL-91</strain>
    </source>
</reference>
<proteinExistence type="predicted"/>